<gene>
    <name evidence="6" type="ORF">SAMN02745126_05169</name>
</gene>
<reference evidence="7" key="1">
    <citation type="submission" date="2017-02" db="EMBL/GenBank/DDBJ databases">
        <authorList>
            <person name="Varghese N."/>
            <person name="Submissions S."/>
        </authorList>
    </citation>
    <scope>NUCLEOTIDE SEQUENCE [LARGE SCALE GENOMIC DNA]</scope>
    <source>
        <strain evidence="7">ATCC 27094</strain>
    </source>
</reference>
<keyword evidence="3" id="KW-0804">Transcription</keyword>
<dbReference type="GO" id="GO:0003700">
    <property type="term" value="F:DNA-binding transcription factor activity"/>
    <property type="evidence" value="ECO:0007669"/>
    <property type="project" value="TreeGrafter"/>
</dbReference>
<dbReference type="SUPFAM" id="SSF46785">
    <property type="entry name" value="Winged helix' DNA-binding domain"/>
    <property type="match status" value="1"/>
</dbReference>
<feature type="domain" description="HTH iclR-type" evidence="4">
    <location>
        <begin position="1"/>
        <end position="55"/>
    </location>
</feature>
<dbReference type="Gene3D" id="1.10.10.10">
    <property type="entry name" value="Winged helix-like DNA-binding domain superfamily/Winged helix DNA-binding domain"/>
    <property type="match status" value="1"/>
</dbReference>
<dbReference type="SUPFAM" id="SSF55781">
    <property type="entry name" value="GAF domain-like"/>
    <property type="match status" value="1"/>
</dbReference>
<evidence type="ECO:0000313" key="7">
    <source>
        <dbReference type="Proteomes" id="UP000190092"/>
    </source>
</evidence>
<dbReference type="InterPro" id="IPR036390">
    <property type="entry name" value="WH_DNA-bd_sf"/>
</dbReference>
<dbReference type="Pfam" id="PF01614">
    <property type="entry name" value="IclR_C"/>
    <property type="match status" value="1"/>
</dbReference>
<dbReference type="PROSITE" id="PS51077">
    <property type="entry name" value="HTH_ICLR"/>
    <property type="match status" value="1"/>
</dbReference>
<accession>A0A1T4SVE6</accession>
<evidence type="ECO:0000259" key="4">
    <source>
        <dbReference type="PROSITE" id="PS51077"/>
    </source>
</evidence>
<dbReference type="InterPro" id="IPR029016">
    <property type="entry name" value="GAF-like_dom_sf"/>
</dbReference>
<keyword evidence="7" id="KW-1185">Reference proteome</keyword>
<dbReference type="InterPro" id="IPR005471">
    <property type="entry name" value="Tscrpt_reg_IclR_N"/>
</dbReference>
<dbReference type="Pfam" id="PF09339">
    <property type="entry name" value="HTH_IclR"/>
    <property type="match status" value="1"/>
</dbReference>
<dbReference type="InterPro" id="IPR050707">
    <property type="entry name" value="HTH_MetabolicPath_Reg"/>
</dbReference>
<dbReference type="GO" id="GO:0045892">
    <property type="term" value="P:negative regulation of DNA-templated transcription"/>
    <property type="evidence" value="ECO:0007669"/>
    <property type="project" value="TreeGrafter"/>
</dbReference>
<dbReference type="PANTHER" id="PTHR30136:SF24">
    <property type="entry name" value="HTH-TYPE TRANSCRIPTIONAL REPRESSOR ALLR"/>
    <property type="match status" value="1"/>
</dbReference>
<dbReference type="InterPro" id="IPR014757">
    <property type="entry name" value="Tscrpt_reg_IclR_C"/>
</dbReference>
<proteinExistence type="predicted"/>
<dbReference type="STRING" id="225324.SAMN02745126_05169"/>
<dbReference type="EMBL" id="FUWJ01000010">
    <property type="protein sequence ID" value="SKA32132.1"/>
    <property type="molecule type" value="Genomic_DNA"/>
</dbReference>
<name>A0A1T4SVE6_9HYPH</name>
<dbReference type="SMART" id="SM00346">
    <property type="entry name" value="HTH_ICLR"/>
    <property type="match status" value="1"/>
</dbReference>
<evidence type="ECO:0000256" key="1">
    <source>
        <dbReference type="ARBA" id="ARBA00023015"/>
    </source>
</evidence>
<evidence type="ECO:0000259" key="5">
    <source>
        <dbReference type="PROSITE" id="PS51078"/>
    </source>
</evidence>
<keyword evidence="1" id="KW-0805">Transcription regulation</keyword>
<evidence type="ECO:0000256" key="3">
    <source>
        <dbReference type="ARBA" id="ARBA00023163"/>
    </source>
</evidence>
<dbReference type="PANTHER" id="PTHR30136">
    <property type="entry name" value="HELIX-TURN-HELIX TRANSCRIPTIONAL REGULATOR, ICLR FAMILY"/>
    <property type="match status" value="1"/>
</dbReference>
<dbReference type="GO" id="GO:0003677">
    <property type="term" value="F:DNA binding"/>
    <property type="evidence" value="ECO:0007669"/>
    <property type="project" value="UniProtKB-KW"/>
</dbReference>
<protein>
    <submittedName>
        <fullName evidence="6">Transcriptional regulator, IclR family</fullName>
    </submittedName>
</protein>
<dbReference type="Proteomes" id="UP000190092">
    <property type="component" value="Unassembled WGS sequence"/>
</dbReference>
<dbReference type="InterPro" id="IPR036388">
    <property type="entry name" value="WH-like_DNA-bd_sf"/>
</dbReference>
<dbReference type="Gene3D" id="3.30.450.40">
    <property type="match status" value="1"/>
</dbReference>
<dbReference type="AlphaFoldDB" id="A0A1T4SVE6"/>
<evidence type="ECO:0000256" key="2">
    <source>
        <dbReference type="ARBA" id="ARBA00023125"/>
    </source>
</evidence>
<evidence type="ECO:0000313" key="6">
    <source>
        <dbReference type="EMBL" id="SKA32132.1"/>
    </source>
</evidence>
<organism evidence="6 7">
    <name type="scientific">Enhydrobacter aerosaccus</name>
    <dbReference type="NCBI Taxonomy" id="225324"/>
    <lineage>
        <taxon>Bacteria</taxon>
        <taxon>Pseudomonadati</taxon>
        <taxon>Pseudomonadota</taxon>
        <taxon>Alphaproteobacteria</taxon>
        <taxon>Hyphomicrobiales</taxon>
        <taxon>Enhydrobacter</taxon>
    </lineage>
</organism>
<feature type="domain" description="IclR-ED" evidence="5">
    <location>
        <begin position="56"/>
        <end position="237"/>
    </location>
</feature>
<keyword evidence="2" id="KW-0238">DNA-binding</keyword>
<dbReference type="PROSITE" id="PS51078">
    <property type="entry name" value="ICLR_ED"/>
    <property type="match status" value="1"/>
</dbReference>
<sequence>MDVLEAIAAERGSLTLTEIAARLGMSKSSVHDLLGTLSERGYVKKLGDSGYGVGMKAWEVGCLSAPIGMARTAAPHMTQLVRAVTHGVSLAVLDGAETVCIQLIEAARAVRVHNNIGDRSPAHAVSAGLAMLSTMDDEEVARLLPGRLPRITSETLTTREDLLAELGRVRRRGYSISRGAWRIDVAGIAVPVRGPDGRVAAGLAIAAPRDDVTDDWIRGAAPLLKSAARKIETDFGAPSLDGAIGRQGATR</sequence>